<evidence type="ECO:0000313" key="7">
    <source>
        <dbReference type="EMBL" id="UOQ86985.1"/>
    </source>
</evidence>
<dbReference type="Gene3D" id="3.40.190.10">
    <property type="entry name" value="Periplasmic binding protein-like II"/>
    <property type="match status" value="2"/>
</dbReference>
<accession>A0ABY4GS67</accession>
<keyword evidence="2 6" id="KW-0732">Signal</keyword>
<gene>
    <name evidence="7" type="ORF">MUN87_08920</name>
</gene>
<evidence type="ECO:0000256" key="1">
    <source>
        <dbReference type="ARBA" id="ARBA00022475"/>
    </source>
</evidence>
<dbReference type="EMBL" id="CP095071">
    <property type="protein sequence ID" value="UOQ86985.1"/>
    <property type="molecule type" value="Genomic_DNA"/>
</dbReference>
<evidence type="ECO:0000256" key="5">
    <source>
        <dbReference type="ARBA" id="ARBA00023288"/>
    </source>
</evidence>
<dbReference type="PROSITE" id="PS51257">
    <property type="entry name" value="PROKAR_LIPOPROTEIN"/>
    <property type="match status" value="1"/>
</dbReference>
<organism evidence="7 8">
    <name type="scientific">Gracilibacillus salinarum</name>
    <dbReference type="NCBI Taxonomy" id="2932255"/>
    <lineage>
        <taxon>Bacteria</taxon>
        <taxon>Bacillati</taxon>
        <taxon>Bacillota</taxon>
        <taxon>Bacilli</taxon>
        <taxon>Bacillales</taxon>
        <taxon>Bacillaceae</taxon>
        <taxon>Gracilibacillus</taxon>
    </lineage>
</organism>
<dbReference type="InterPro" id="IPR006059">
    <property type="entry name" value="SBP"/>
</dbReference>
<evidence type="ECO:0000313" key="8">
    <source>
        <dbReference type="Proteomes" id="UP000831537"/>
    </source>
</evidence>
<sequence>MKLYVFRLMSVLTLIFVLTACSTNTNNNSEEENAAKESRNEEEITLTLGHYRVTDNPIDQLFVKTVEQFKEDHPEVTIEENAVAHDPYRTRMTTLSASGELPDIFMANGSMLIDYISKDYVASWNDILDEDTEWRDGFINNAFDDFSSDDNIYGIPVQMQGVHTIYYNQKIFEEVGINEFPKTYSAFQDAIQTIKEADYTPIVMGNKPNWPFGSTFFSTFADRITGTEWFAGLETGESKFTDPEFIQVLEETKELAESGAFNPDINSIDPEQAANVYFTEEAAMMVIGPWGIRDYFLNAPDEVKENTHLALLPEIDGGKGKANAVAGGGGWSYAINGQLEGKKKELAIEFVKSLTNDAFAQGMLENNGMPMRNLDTTDAELTPLQEEYFSMMDGIEYTPVYDIRLEPAVVESLYRGLQDMLIGGVTPEQLAENVQSNVGN</sequence>
<evidence type="ECO:0000256" key="3">
    <source>
        <dbReference type="ARBA" id="ARBA00023136"/>
    </source>
</evidence>
<reference evidence="7 8" key="1">
    <citation type="submission" date="2022-04" db="EMBL/GenBank/DDBJ databases">
        <title>Gracilibacillus sp. isolated from saltern.</title>
        <authorList>
            <person name="Won M."/>
            <person name="Lee C.-M."/>
            <person name="Woen H.-Y."/>
            <person name="Kwon S.-W."/>
        </authorList>
    </citation>
    <scope>NUCLEOTIDE SEQUENCE [LARGE SCALE GENOMIC DNA]</scope>
    <source>
        <strain evidence="7 8">SSPM10-3</strain>
    </source>
</reference>
<dbReference type="RefSeq" id="WP_244747407.1">
    <property type="nucleotide sequence ID" value="NZ_CP095071.1"/>
</dbReference>
<keyword evidence="3" id="KW-0472">Membrane</keyword>
<keyword evidence="8" id="KW-1185">Reference proteome</keyword>
<evidence type="ECO:0000256" key="4">
    <source>
        <dbReference type="ARBA" id="ARBA00023139"/>
    </source>
</evidence>
<keyword evidence="5" id="KW-0449">Lipoprotein</keyword>
<evidence type="ECO:0000256" key="2">
    <source>
        <dbReference type="ARBA" id="ARBA00022729"/>
    </source>
</evidence>
<dbReference type="Proteomes" id="UP000831537">
    <property type="component" value="Chromosome"/>
</dbReference>
<keyword evidence="4" id="KW-0564">Palmitate</keyword>
<dbReference type="PANTHER" id="PTHR43649">
    <property type="entry name" value="ARABINOSE-BINDING PROTEIN-RELATED"/>
    <property type="match status" value="1"/>
</dbReference>
<proteinExistence type="predicted"/>
<evidence type="ECO:0000256" key="6">
    <source>
        <dbReference type="SAM" id="SignalP"/>
    </source>
</evidence>
<dbReference type="SUPFAM" id="SSF53850">
    <property type="entry name" value="Periplasmic binding protein-like II"/>
    <property type="match status" value="1"/>
</dbReference>
<name>A0ABY4GS67_9BACI</name>
<dbReference type="PANTHER" id="PTHR43649:SF33">
    <property type="entry name" value="POLYGALACTURONAN_RHAMNOGALACTURONAN-BINDING PROTEIN YTCQ"/>
    <property type="match status" value="1"/>
</dbReference>
<dbReference type="InterPro" id="IPR050490">
    <property type="entry name" value="Bact_solute-bd_prot1"/>
</dbReference>
<dbReference type="Pfam" id="PF01547">
    <property type="entry name" value="SBP_bac_1"/>
    <property type="match status" value="1"/>
</dbReference>
<feature type="signal peptide" evidence="6">
    <location>
        <begin position="1"/>
        <end position="20"/>
    </location>
</feature>
<keyword evidence="1" id="KW-1003">Cell membrane</keyword>
<protein>
    <submittedName>
        <fullName evidence="7">Extracellular solute-binding protein</fullName>
    </submittedName>
</protein>
<feature type="chain" id="PRO_5047193689" evidence="6">
    <location>
        <begin position="21"/>
        <end position="440"/>
    </location>
</feature>